<feature type="chain" id="PRO_5011468415" evidence="1">
    <location>
        <begin position="24"/>
        <end position="138"/>
    </location>
</feature>
<keyword evidence="3" id="KW-1185">Reference proteome</keyword>
<evidence type="ECO:0000313" key="3">
    <source>
        <dbReference type="Proteomes" id="UP000199214"/>
    </source>
</evidence>
<proteinExistence type="predicted"/>
<dbReference type="EMBL" id="FNZZ01000002">
    <property type="protein sequence ID" value="SEK93482.1"/>
    <property type="molecule type" value="Genomic_DNA"/>
</dbReference>
<protein>
    <submittedName>
        <fullName evidence="2">Uncharacterized protein</fullName>
    </submittedName>
</protein>
<dbReference type="Proteomes" id="UP000199214">
    <property type="component" value="Unassembled WGS sequence"/>
</dbReference>
<organism evidence="2 3">
    <name type="scientific">Sphingomonas palmae</name>
    <dbReference type="NCBI Taxonomy" id="1855283"/>
    <lineage>
        <taxon>Bacteria</taxon>
        <taxon>Pseudomonadati</taxon>
        <taxon>Pseudomonadota</taxon>
        <taxon>Alphaproteobacteria</taxon>
        <taxon>Sphingomonadales</taxon>
        <taxon>Sphingomonadaceae</taxon>
        <taxon>Sphingomonas</taxon>
    </lineage>
</organism>
<dbReference type="AlphaFoldDB" id="A0A1H7L3A9"/>
<reference evidence="3" key="1">
    <citation type="submission" date="2016-10" db="EMBL/GenBank/DDBJ databases">
        <authorList>
            <person name="Varghese N."/>
            <person name="Submissions S."/>
        </authorList>
    </citation>
    <scope>NUCLEOTIDE SEQUENCE [LARGE SCALE GENOMIC DNA]</scope>
    <source>
        <strain evidence="3">JS21-1</strain>
    </source>
</reference>
<accession>A0A1H7L3A9</accession>
<feature type="signal peptide" evidence="1">
    <location>
        <begin position="1"/>
        <end position="23"/>
    </location>
</feature>
<evidence type="ECO:0000313" key="2">
    <source>
        <dbReference type="EMBL" id="SEK93482.1"/>
    </source>
</evidence>
<name>A0A1H7L3A9_9SPHN</name>
<dbReference type="RefSeq" id="WP_245708299.1">
    <property type="nucleotide sequence ID" value="NZ_FNZZ01000002.1"/>
</dbReference>
<sequence>MRKVTLLCAGAALALLPASAIQAEGVSSSTFNLRYNVPVLCRLAHTPSLAASDSGYRLGELLEYCNAATGYSLIVNYTPGTMRGASIAVGNDHVTLSGSGREIISRVGGPRIREREIYAQPGPAGFDTDRLDFDIKAG</sequence>
<gene>
    <name evidence="2" type="ORF">SAMN05216382_1140</name>
</gene>
<evidence type="ECO:0000256" key="1">
    <source>
        <dbReference type="SAM" id="SignalP"/>
    </source>
</evidence>
<keyword evidence="1" id="KW-0732">Signal</keyword>